<evidence type="ECO:0000256" key="2">
    <source>
        <dbReference type="ARBA" id="ARBA00009848"/>
    </source>
</evidence>
<evidence type="ECO:0000313" key="11">
    <source>
        <dbReference type="Ensembl" id="ENSHHUP00000029984.1"/>
    </source>
</evidence>
<reference evidence="12" key="1">
    <citation type="submission" date="2018-06" db="EMBL/GenBank/DDBJ databases">
        <title>Genome assembly of Danube salmon.</title>
        <authorList>
            <person name="Macqueen D.J."/>
            <person name="Gundappa M.K."/>
        </authorList>
    </citation>
    <scope>NUCLEOTIDE SEQUENCE [LARGE SCALE GENOMIC DNA]</scope>
</reference>
<dbReference type="Gene3D" id="1.10.287.940">
    <property type="entry name" value="atp-gated p2x4 ion channel"/>
    <property type="match status" value="1"/>
</dbReference>
<name>A0A4W5LWB3_9TELE</name>
<evidence type="ECO:0000256" key="3">
    <source>
        <dbReference type="ARBA" id="ARBA00022448"/>
    </source>
</evidence>
<comment type="subcellular location">
    <subcellularLocation>
        <location evidence="1">Endomembrane system</location>
    </subcellularLocation>
</comment>
<keyword evidence="6" id="KW-0406">Ion transport</keyword>
<accession>A0A4W5LWB3</accession>
<evidence type="ECO:0000256" key="5">
    <source>
        <dbReference type="ARBA" id="ARBA00022989"/>
    </source>
</evidence>
<evidence type="ECO:0000256" key="10">
    <source>
        <dbReference type="SAM" id="Phobius"/>
    </source>
</evidence>
<evidence type="ECO:0000256" key="9">
    <source>
        <dbReference type="ARBA" id="ARBA00023303"/>
    </source>
</evidence>
<dbReference type="GO" id="GO:0012505">
    <property type="term" value="C:endomembrane system"/>
    <property type="evidence" value="ECO:0007669"/>
    <property type="project" value="UniProtKB-SubCell"/>
</dbReference>
<dbReference type="AlphaFoldDB" id="A0A4W5LWB3"/>
<dbReference type="GO" id="GO:0005886">
    <property type="term" value="C:plasma membrane"/>
    <property type="evidence" value="ECO:0007669"/>
    <property type="project" value="TreeGrafter"/>
</dbReference>
<dbReference type="STRING" id="62062.ENSHHUP00000029984"/>
<dbReference type="GO" id="GO:0070588">
    <property type="term" value="P:calcium ion transmembrane transport"/>
    <property type="evidence" value="ECO:0007669"/>
    <property type="project" value="TreeGrafter"/>
</dbReference>
<dbReference type="GO" id="GO:0004931">
    <property type="term" value="F:extracellularly ATP-gated monoatomic cation channel activity"/>
    <property type="evidence" value="ECO:0007669"/>
    <property type="project" value="TreeGrafter"/>
</dbReference>
<dbReference type="GO" id="GO:0098794">
    <property type="term" value="C:postsynapse"/>
    <property type="evidence" value="ECO:0007669"/>
    <property type="project" value="GOC"/>
</dbReference>
<dbReference type="PANTHER" id="PTHR10125">
    <property type="entry name" value="P2X PURINOCEPTOR"/>
    <property type="match status" value="1"/>
</dbReference>
<organism evidence="11 12">
    <name type="scientific">Hucho hucho</name>
    <name type="common">huchen</name>
    <dbReference type="NCBI Taxonomy" id="62062"/>
    <lineage>
        <taxon>Eukaryota</taxon>
        <taxon>Metazoa</taxon>
        <taxon>Chordata</taxon>
        <taxon>Craniata</taxon>
        <taxon>Vertebrata</taxon>
        <taxon>Euteleostomi</taxon>
        <taxon>Actinopterygii</taxon>
        <taxon>Neopterygii</taxon>
        <taxon>Teleostei</taxon>
        <taxon>Protacanthopterygii</taxon>
        <taxon>Salmoniformes</taxon>
        <taxon>Salmonidae</taxon>
        <taxon>Salmoninae</taxon>
        <taxon>Hucho</taxon>
    </lineage>
</organism>
<keyword evidence="3" id="KW-0813">Transport</keyword>
<evidence type="ECO:0000313" key="12">
    <source>
        <dbReference type="Proteomes" id="UP000314982"/>
    </source>
</evidence>
<dbReference type="Ensembl" id="ENSHHUT00000031232.1">
    <property type="protein sequence ID" value="ENSHHUP00000029984.1"/>
    <property type="gene ID" value="ENSHHUG00000019103.1"/>
</dbReference>
<keyword evidence="8" id="KW-1071">Ligand-gated ion channel</keyword>
<keyword evidence="9" id="KW-0407">Ion channel</keyword>
<evidence type="ECO:0000256" key="4">
    <source>
        <dbReference type="ARBA" id="ARBA00022692"/>
    </source>
</evidence>
<evidence type="ECO:0000256" key="7">
    <source>
        <dbReference type="ARBA" id="ARBA00023136"/>
    </source>
</evidence>
<dbReference type="PANTHER" id="PTHR10125:SF12">
    <property type="entry name" value="P2X PURINOCEPTOR 5"/>
    <property type="match status" value="1"/>
</dbReference>
<keyword evidence="4 10" id="KW-0812">Transmembrane</keyword>
<dbReference type="InterPro" id="IPR027309">
    <property type="entry name" value="P2X_extracellular_dom_sf"/>
</dbReference>
<dbReference type="GeneTree" id="ENSGT01020000230351"/>
<keyword evidence="5 10" id="KW-1133">Transmembrane helix</keyword>
<protein>
    <submittedName>
        <fullName evidence="11">Uncharacterized protein</fullName>
    </submittedName>
</protein>
<keyword evidence="12" id="KW-1185">Reference proteome</keyword>
<proteinExistence type="inferred from homology"/>
<dbReference type="Proteomes" id="UP000314982">
    <property type="component" value="Unassembled WGS sequence"/>
</dbReference>
<reference evidence="11" key="2">
    <citation type="submission" date="2025-08" db="UniProtKB">
        <authorList>
            <consortium name="Ensembl"/>
        </authorList>
    </citation>
    <scope>IDENTIFICATION</scope>
</reference>
<sequence length="120" mass="13835">MGELTWGSFFLGFLNFKTEKYVIAENRKLGISFRVFQICVLAYVIGWVLVYKKGYQSREETVQSSVITKLKGVVMTNNTETGLRLWGPEDYVIPPTVRFRDFLGGFMYTGRADIQYTAYC</sequence>
<evidence type="ECO:0000256" key="1">
    <source>
        <dbReference type="ARBA" id="ARBA00004308"/>
    </source>
</evidence>
<dbReference type="InterPro" id="IPR059116">
    <property type="entry name" value="P2X_receptor"/>
</dbReference>
<keyword evidence="7 10" id="KW-0472">Membrane</keyword>
<evidence type="ECO:0000256" key="6">
    <source>
        <dbReference type="ARBA" id="ARBA00023065"/>
    </source>
</evidence>
<comment type="similarity">
    <text evidence="2">Belongs to the P2X receptor family.</text>
</comment>
<evidence type="ECO:0000256" key="8">
    <source>
        <dbReference type="ARBA" id="ARBA00023286"/>
    </source>
</evidence>
<dbReference type="Gene3D" id="2.60.490.10">
    <property type="entry name" value="atp-gated p2x4 ion channel domain"/>
    <property type="match status" value="1"/>
</dbReference>
<reference evidence="11" key="3">
    <citation type="submission" date="2025-09" db="UniProtKB">
        <authorList>
            <consortium name="Ensembl"/>
        </authorList>
    </citation>
    <scope>IDENTIFICATION</scope>
</reference>
<feature type="transmembrane region" description="Helical" evidence="10">
    <location>
        <begin position="31"/>
        <end position="50"/>
    </location>
</feature>
<dbReference type="Pfam" id="PF00864">
    <property type="entry name" value="P2X_receptor"/>
    <property type="match status" value="1"/>
</dbReference>